<dbReference type="InterPro" id="IPR007016">
    <property type="entry name" value="O-antigen_ligase-rel_domated"/>
</dbReference>
<feature type="transmembrane region" description="Helical" evidence="5">
    <location>
        <begin position="93"/>
        <end position="112"/>
    </location>
</feature>
<dbReference type="InterPro" id="IPR051533">
    <property type="entry name" value="WaaL-like"/>
</dbReference>
<evidence type="ECO:0000313" key="7">
    <source>
        <dbReference type="EMBL" id="ALM13077.1"/>
    </source>
</evidence>
<comment type="subcellular location">
    <subcellularLocation>
        <location evidence="1">Membrane</location>
        <topology evidence="1">Multi-pass membrane protein</topology>
    </subcellularLocation>
</comment>
<reference evidence="8" key="1">
    <citation type="submission" date="2015-10" db="EMBL/GenBank/DDBJ databases">
        <title>Analysis of five complete genome sequences for members of the class Peribacteria in the recently recognized Peregrinibacteria bacterial phylum.</title>
        <authorList>
            <person name="Anantharaman K."/>
            <person name="Brown C.T."/>
            <person name="Burstein D."/>
            <person name="Castelle C.J."/>
            <person name="Probst A.J."/>
            <person name="Thomas B.C."/>
            <person name="Williams K.H."/>
            <person name="Banfield J.F."/>
        </authorList>
    </citation>
    <scope>NUCLEOTIDE SEQUENCE [LARGE SCALE GENOMIC DNA]</scope>
</reference>
<evidence type="ECO:0000259" key="6">
    <source>
        <dbReference type="Pfam" id="PF04932"/>
    </source>
</evidence>
<evidence type="ECO:0000256" key="1">
    <source>
        <dbReference type="ARBA" id="ARBA00004141"/>
    </source>
</evidence>
<dbReference type="EMBL" id="CP013065">
    <property type="protein sequence ID" value="ALM13077.1"/>
    <property type="molecule type" value="Genomic_DNA"/>
</dbReference>
<feature type="transmembrane region" description="Helical" evidence="5">
    <location>
        <begin position="69"/>
        <end position="87"/>
    </location>
</feature>
<dbReference type="KEGG" id="prf:PeribacterA2_0381"/>
<dbReference type="AlphaFoldDB" id="A0A0S1SUF1"/>
<evidence type="ECO:0000256" key="5">
    <source>
        <dbReference type="SAM" id="Phobius"/>
    </source>
</evidence>
<feature type="transmembrane region" description="Helical" evidence="5">
    <location>
        <begin position="40"/>
        <end position="57"/>
    </location>
</feature>
<proteinExistence type="predicted"/>
<keyword evidence="4 5" id="KW-0472">Membrane</keyword>
<dbReference type="PANTHER" id="PTHR37422:SF13">
    <property type="entry name" value="LIPOPOLYSACCHARIDE BIOSYNTHESIS PROTEIN PA4999-RELATED"/>
    <property type="match status" value="1"/>
</dbReference>
<accession>A0A0S1SUF1</accession>
<evidence type="ECO:0000256" key="4">
    <source>
        <dbReference type="ARBA" id="ARBA00023136"/>
    </source>
</evidence>
<evidence type="ECO:0000256" key="2">
    <source>
        <dbReference type="ARBA" id="ARBA00022692"/>
    </source>
</evidence>
<feature type="transmembrane region" description="Helical" evidence="5">
    <location>
        <begin position="206"/>
        <end position="239"/>
    </location>
</feature>
<accession>A0A0S1SK10</accession>
<organism evidence="7 8">
    <name type="scientific">Candidatus Peribacter riflensis</name>
    <dbReference type="NCBI Taxonomy" id="1735162"/>
    <lineage>
        <taxon>Bacteria</taxon>
        <taxon>Candidatus Peregrinibacteriota</taxon>
        <taxon>Candidatus Peribacteria</taxon>
        <taxon>Candidatus Peribacterales</taxon>
        <taxon>Candidatus Peribacteraceae</taxon>
        <taxon>Candidatus Peribacter</taxon>
    </lineage>
</organism>
<sequence>MFLRHFERLKRAPWERYSQAALLILLAFAVLWRGGRTLDVTLLLGLVAGAVVLARGCREREGERSVPTVLWWLTVLFVLWTAVSYVLTRTMNYGFDEVAQTAALALLFLWMARHPEGAKMHTSILRVLVVTVLVASLIGVLVYALGPLSRFVGTFLDIRAPWKHAWPNAWAELLLLSWPIALLLARPQDEQGSGELSTLWKIARRSLPAGVMVGCLLLSFSRAAFLVFLGQSIVLLLWSLQRRVAWRRAAMIALSVLAIGLIFFGLSNHLRSRSHPVQSLSEKALFLAPEGSSSVSERRTFWTQAFRLANEHPLFGSGPGSFRFVQTPLMRAPLATSDHAHNLFLKLAAERGWMAAALAFTLLCIVLLPLLKGLLPAMRCPLQGCPFSCVLARIPRYELTLKRALLLTAVLGVLAHNLVDFNLHFIAISLPTVLILAMLPHAGGSKLNKKFVHIAGCALAVVLLFATVHESFYAATSTLARRADAQGKSQQALRWYRWSTGEWYSRDRSLALARLQMKMEARAEALATIRRYTQELNPADVRGWHLQAEIALAGQDTALAMTSLRQAYDLGRYADLRILQGLLPLLALQSNTELAERKAEFSEVLQKYYDAILRNSHYIALSPNVEAFVDVAELMAVLYPSEAPRYQVMAAGVDRQARTERQKLSEFRSQVIW</sequence>
<feature type="domain" description="O-antigen ligase-related" evidence="6">
    <location>
        <begin position="211"/>
        <end position="359"/>
    </location>
</feature>
<accession>A0A0S1SSI5</accession>
<evidence type="ECO:0000313" key="8">
    <source>
        <dbReference type="Proteomes" id="UP000069135"/>
    </source>
</evidence>
<protein>
    <submittedName>
        <fullName evidence="7">O-antigen polymerase</fullName>
    </submittedName>
</protein>
<reference evidence="7 8" key="2">
    <citation type="journal article" date="2016" name="PeerJ">
        <title>Analysis of five complete genome sequences for members of the class Peribacteria in the recently recognized Peregrinibacteria bacterial phylum.</title>
        <authorList>
            <person name="Anantharaman K."/>
            <person name="Brown C.T."/>
            <person name="Burstein D."/>
            <person name="Castelle C.J."/>
            <person name="Probst A.J."/>
            <person name="Thomas B.C."/>
            <person name="Williams K.H."/>
            <person name="Banfield J.F."/>
        </authorList>
    </citation>
    <scope>NUCLEOTIDE SEQUENCE [LARGE SCALE GENOMIC DNA]</scope>
    <source>
        <strain evidence="7">RIFOXYD1_FULL_PER-ii_59_16</strain>
    </source>
</reference>
<dbReference type="Pfam" id="PF04932">
    <property type="entry name" value="Wzy_C"/>
    <property type="match status" value="1"/>
</dbReference>
<accession>A0A0S1SB56</accession>
<dbReference type="STRING" id="1735162.PeribacterB2_0381"/>
<dbReference type="GO" id="GO:0016020">
    <property type="term" value="C:membrane"/>
    <property type="evidence" value="ECO:0007669"/>
    <property type="project" value="UniProtKB-SubCell"/>
</dbReference>
<feature type="transmembrane region" description="Helical" evidence="5">
    <location>
        <begin position="245"/>
        <end position="266"/>
    </location>
</feature>
<gene>
    <name evidence="7" type="ORF">PeribacterD1_0381</name>
</gene>
<name>A0A0S1SUF1_9BACT</name>
<feature type="transmembrane region" description="Helical" evidence="5">
    <location>
        <begin position="16"/>
        <end position="34"/>
    </location>
</feature>
<feature type="transmembrane region" description="Helical" evidence="5">
    <location>
        <begin position="124"/>
        <end position="145"/>
    </location>
</feature>
<dbReference type="PANTHER" id="PTHR37422">
    <property type="entry name" value="TEICHURONIC ACID BIOSYNTHESIS PROTEIN TUAE"/>
    <property type="match status" value="1"/>
</dbReference>
<evidence type="ECO:0000256" key="3">
    <source>
        <dbReference type="ARBA" id="ARBA00022989"/>
    </source>
</evidence>
<dbReference type="Proteomes" id="UP000069135">
    <property type="component" value="Chromosome"/>
</dbReference>
<dbReference type="PATRIC" id="fig|1735161.3.peg.379"/>
<keyword evidence="3 5" id="KW-1133">Transmembrane helix</keyword>
<feature type="transmembrane region" description="Helical" evidence="5">
    <location>
        <begin position="451"/>
        <end position="468"/>
    </location>
</feature>
<keyword evidence="2 5" id="KW-0812">Transmembrane</keyword>
<feature type="transmembrane region" description="Helical" evidence="5">
    <location>
        <begin position="352"/>
        <end position="371"/>
    </location>
</feature>
<accession>A0A0S1SNB6</accession>